<evidence type="ECO:0000259" key="2">
    <source>
        <dbReference type="Pfam" id="PF12146"/>
    </source>
</evidence>
<evidence type="ECO:0000256" key="1">
    <source>
        <dbReference type="SAM" id="MobiDB-lite"/>
    </source>
</evidence>
<keyword evidence="4" id="KW-1185">Reference proteome</keyword>
<dbReference type="InterPro" id="IPR029058">
    <property type="entry name" value="AB_hydrolase_fold"/>
</dbReference>
<dbReference type="InterPro" id="IPR052920">
    <property type="entry name" value="DNA-binding_regulatory"/>
</dbReference>
<dbReference type="Gene3D" id="3.40.50.1820">
    <property type="entry name" value="alpha/beta hydrolase"/>
    <property type="match status" value="1"/>
</dbReference>
<gene>
    <name evidence="3" type="ORF">OEZ85_002758</name>
</gene>
<evidence type="ECO:0000313" key="3">
    <source>
        <dbReference type="EMBL" id="WIA14219.1"/>
    </source>
</evidence>
<feature type="region of interest" description="Disordered" evidence="1">
    <location>
        <begin position="374"/>
        <end position="411"/>
    </location>
</feature>
<accession>A0ABY8TYL4</accession>
<dbReference type="SUPFAM" id="SSF53474">
    <property type="entry name" value="alpha/beta-Hydrolases"/>
    <property type="match status" value="1"/>
</dbReference>
<dbReference type="Pfam" id="PF12146">
    <property type="entry name" value="Hydrolase_4"/>
    <property type="match status" value="1"/>
</dbReference>
<protein>
    <recommendedName>
        <fullName evidence="2">Serine aminopeptidase S33 domain-containing protein</fullName>
    </recommendedName>
</protein>
<dbReference type="PANTHER" id="PTHR43358">
    <property type="entry name" value="ALPHA/BETA-HYDROLASE"/>
    <property type="match status" value="1"/>
</dbReference>
<dbReference type="Proteomes" id="UP001244341">
    <property type="component" value="Chromosome 5b"/>
</dbReference>
<reference evidence="3 4" key="1">
    <citation type="submission" date="2023-05" db="EMBL/GenBank/DDBJ databases">
        <title>A 100% complete, gapless, phased diploid assembly of the Scenedesmus obliquus UTEX 3031 genome.</title>
        <authorList>
            <person name="Biondi T.C."/>
            <person name="Hanschen E.R."/>
            <person name="Kwon T."/>
            <person name="Eng W."/>
            <person name="Kruse C.P.S."/>
            <person name="Koehler S.I."/>
            <person name="Kunde Y."/>
            <person name="Gleasner C.D."/>
            <person name="You Mak K.T."/>
            <person name="Polle J."/>
            <person name="Hovde B.T."/>
            <person name="Starkenburg S.R."/>
        </authorList>
    </citation>
    <scope>NUCLEOTIDE SEQUENCE [LARGE SCALE GENOMIC DNA]</scope>
    <source>
        <strain evidence="3 4">DOE0152z</strain>
    </source>
</reference>
<name>A0ABY8TYL4_TETOB</name>
<dbReference type="PANTHER" id="PTHR43358:SF4">
    <property type="entry name" value="ALPHA_BETA HYDROLASE FOLD-1 DOMAIN-CONTAINING PROTEIN"/>
    <property type="match status" value="1"/>
</dbReference>
<sequence>MAGIWDQLVDAICRPPRDVYSPEELLGGRTHAFMVGNMEASRIDYELKNKLGQQIMVSHYLPMNTKTRDDKLPVVVYCHCNSGSRRDAEEAVWHLLPCGVGVVAFDFTGSGLSDGKWVTLGAHEVDDLAVVIDHLRTQGGVSSIGLWGRSMGAVTALLYSARDPDIAGMVLDSPFSRLTDLMLEIVVSQRLPIPKVMLKLALKLMRASVKRKAGADINAVAPLDAVGRSLIPAMFGHGREDSFIGIHHTENLHEAYNSAGAYAVYKNIVRFDGDHNHPRPAFFYSSVCCFFHQQLKLDLVLLPGHTADTQQLLRHGSLNLAGEAPEQVDRANGFINTPWSFEGVTSLSDLAPEDRQAAAAALLLDDPAAAAEYAEAGPARAGSGSSSGSAGADGGRDGLNSPRAGVAGPLL</sequence>
<dbReference type="InterPro" id="IPR022742">
    <property type="entry name" value="Hydrolase_4"/>
</dbReference>
<feature type="compositionally biased region" description="Low complexity" evidence="1">
    <location>
        <begin position="374"/>
        <end position="390"/>
    </location>
</feature>
<evidence type="ECO:0000313" key="4">
    <source>
        <dbReference type="Proteomes" id="UP001244341"/>
    </source>
</evidence>
<dbReference type="EMBL" id="CP126212">
    <property type="protein sequence ID" value="WIA14219.1"/>
    <property type="molecule type" value="Genomic_DNA"/>
</dbReference>
<organism evidence="3 4">
    <name type="scientific">Tetradesmus obliquus</name>
    <name type="common">Green alga</name>
    <name type="synonym">Acutodesmus obliquus</name>
    <dbReference type="NCBI Taxonomy" id="3088"/>
    <lineage>
        <taxon>Eukaryota</taxon>
        <taxon>Viridiplantae</taxon>
        <taxon>Chlorophyta</taxon>
        <taxon>core chlorophytes</taxon>
        <taxon>Chlorophyceae</taxon>
        <taxon>CS clade</taxon>
        <taxon>Sphaeropleales</taxon>
        <taxon>Scenedesmaceae</taxon>
        <taxon>Tetradesmus</taxon>
    </lineage>
</organism>
<proteinExistence type="predicted"/>
<feature type="domain" description="Serine aminopeptidase S33" evidence="2">
    <location>
        <begin position="74"/>
        <end position="204"/>
    </location>
</feature>